<dbReference type="GO" id="GO:0006493">
    <property type="term" value="P:protein O-linked glycosylation"/>
    <property type="evidence" value="ECO:0007669"/>
    <property type="project" value="TreeGrafter"/>
</dbReference>
<name>A0AAJ6VZE2_9ACAR</name>
<evidence type="ECO:0000256" key="12">
    <source>
        <dbReference type="ARBA" id="ARBA00023136"/>
    </source>
</evidence>
<dbReference type="Proteomes" id="UP000694867">
    <property type="component" value="Unplaced"/>
</dbReference>
<evidence type="ECO:0000256" key="8">
    <source>
        <dbReference type="ARBA" id="ARBA00022692"/>
    </source>
</evidence>
<keyword evidence="14" id="KW-0464">Manganese</keyword>
<dbReference type="InterPro" id="IPR002659">
    <property type="entry name" value="Glyco_trans_31"/>
</dbReference>
<evidence type="ECO:0000256" key="6">
    <source>
        <dbReference type="ARBA" id="ARBA00022676"/>
    </source>
</evidence>
<dbReference type="FunFam" id="3.90.550.50:FF:000018">
    <property type="entry name" value="Hexosyltransferase"/>
    <property type="match status" value="1"/>
</dbReference>
<dbReference type="Pfam" id="PF01762">
    <property type="entry name" value="Galactosyl_T"/>
    <property type="match status" value="1"/>
</dbReference>
<evidence type="ECO:0000256" key="10">
    <source>
        <dbReference type="ARBA" id="ARBA00022989"/>
    </source>
</evidence>
<keyword evidence="13" id="KW-0325">Glycoprotein</keyword>
<keyword evidence="11 15" id="KW-0333">Golgi apparatus</keyword>
<dbReference type="KEGG" id="goe:100898474"/>
<evidence type="ECO:0000313" key="17">
    <source>
        <dbReference type="RefSeq" id="XP_003745692.1"/>
    </source>
</evidence>
<dbReference type="GO" id="GO:0047220">
    <property type="term" value="F:galactosylxylosylprotein 3-beta-galactosyltransferase activity"/>
    <property type="evidence" value="ECO:0007669"/>
    <property type="project" value="TreeGrafter"/>
</dbReference>
<evidence type="ECO:0000256" key="4">
    <source>
        <dbReference type="ARBA" id="ARBA00005093"/>
    </source>
</evidence>
<comment type="cofactor">
    <cofactor evidence="1">
        <name>Mn(2+)</name>
        <dbReference type="ChEBI" id="CHEBI:29035"/>
    </cofactor>
</comment>
<evidence type="ECO:0000313" key="16">
    <source>
        <dbReference type="Proteomes" id="UP000694867"/>
    </source>
</evidence>
<dbReference type="GO" id="GO:0000139">
    <property type="term" value="C:Golgi membrane"/>
    <property type="evidence" value="ECO:0007669"/>
    <property type="project" value="UniProtKB-SubCell"/>
</dbReference>
<evidence type="ECO:0000256" key="13">
    <source>
        <dbReference type="ARBA" id="ARBA00023180"/>
    </source>
</evidence>
<evidence type="ECO:0000256" key="9">
    <source>
        <dbReference type="ARBA" id="ARBA00022968"/>
    </source>
</evidence>
<comment type="subcellular location">
    <subcellularLocation>
        <location evidence="2 15">Golgi apparatus membrane</location>
        <topology evidence="2 15">Single-pass type II membrane protein</topology>
    </subcellularLocation>
</comment>
<evidence type="ECO:0000256" key="14">
    <source>
        <dbReference type="ARBA" id="ARBA00023211"/>
    </source>
</evidence>
<comment type="similarity">
    <text evidence="5 15">Belongs to the glycosyltransferase 31 family.</text>
</comment>
<dbReference type="PANTHER" id="PTHR11214">
    <property type="entry name" value="BETA-1,3-N-ACETYLGLUCOSAMINYLTRANSFERASE"/>
    <property type="match status" value="1"/>
</dbReference>
<dbReference type="GeneID" id="100898474"/>
<dbReference type="PANTHER" id="PTHR11214:SF3">
    <property type="entry name" value="BETA-1,3-GALACTOSYLTRANSFERASE 6"/>
    <property type="match status" value="1"/>
</dbReference>
<gene>
    <name evidence="17" type="primary">LOC100898474</name>
</gene>
<evidence type="ECO:0000256" key="2">
    <source>
        <dbReference type="ARBA" id="ARBA00004323"/>
    </source>
</evidence>
<evidence type="ECO:0000256" key="1">
    <source>
        <dbReference type="ARBA" id="ARBA00001936"/>
    </source>
</evidence>
<comment type="pathway">
    <text evidence="3">Glycan metabolism; chondroitin sulfate biosynthesis.</text>
</comment>
<dbReference type="EC" id="2.4.1.-" evidence="15"/>
<reference evidence="17" key="1">
    <citation type="submission" date="2025-08" db="UniProtKB">
        <authorList>
            <consortium name="RefSeq"/>
        </authorList>
    </citation>
    <scope>IDENTIFICATION</scope>
</reference>
<evidence type="ECO:0000256" key="5">
    <source>
        <dbReference type="ARBA" id="ARBA00008661"/>
    </source>
</evidence>
<dbReference type="Gene3D" id="3.90.550.50">
    <property type="match status" value="1"/>
</dbReference>
<evidence type="ECO:0000256" key="7">
    <source>
        <dbReference type="ARBA" id="ARBA00022679"/>
    </source>
</evidence>
<sequence>MARLHAQTQIGSWAIFLTLCVGRAIRNRKLHVIIACSLLVLLWTEARHRVLIDGPHTLCVAVFSAPTEASAACRQTARETWLSLDDGVRHYFFIGDQNLPPQVSEALSNENRNAGDVVLLPFVDSYRNLTLKLLHSIKYLVEKCDCKYILKADDDTFARVDLIVSELEVVKVEQRLYWGYFTGRAPIFRRGTWAETDWFLCDRYLPYARGGGYIFSHRVAKYIADNSPILQRYRSEDVSFGVWTAGLQLHRVHDPRFDTEYTSRGCLNSYLVTHKQSSSQMYEKMKNIRTKGRLCPKGEEGETRESYSYNWTVLPSQCCKPT</sequence>
<accession>A0AAJ6VZE2</accession>
<keyword evidence="16" id="KW-1185">Reference proteome</keyword>
<keyword evidence="10" id="KW-1133">Transmembrane helix</keyword>
<comment type="pathway">
    <text evidence="4">Glycan metabolism; heparan sulfate biosynthesis.</text>
</comment>
<protein>
    <recommendedName>
        <fullName evidence="15">Hexosyltransferase</fullName>
        <ecNumber evidence="15">2.4.1.-</ecNumber>
    </recommendedName>
</protein>
<dbReference type="AlphaFoldDB" id="A0AAJ6VZE2"/>
<keyword evidence="8" id="KW-0812">Transmembrane</keyword>
<keyword evidence="9" id="KW-0735">Signal-anchor</keyword>
<evidence type="ECO:0000256" key="15">
    <source>
        <dbReference type="RuleBase" id="RU363063"/>
    </source>
</evidence>
<dbReference type="GO" id="GO:0006024">
    <property type="term" value="P:glycosaminoglycan biosynthetic process"/>
    <property type="evidence" value="ECO:0007669"/>
    <property type="project" value="UniProtKB-ARBA"/>
</dbReference>
<keyword evidence="12" id="KW-0472">Membrane</keyword>
<evidence type="ECO:0000256" key="11">
    <source>
        <dbReference type="ARBA" id="ARBA00023034"/>
    </source>
</evidence>
<evidence type="ECO:0000256" key="3">
    <source>
        <dbReference type="ARBA" id="ARBA00004840"/>
    </source>
</evidence>
<keyword evidence="7" id="KW-0808">Transferase</keyword>
<dbReference type="RefSeq" id="XP_003745692.1">
    <property type="nucleotide sequence ID" value="XM_003745644.2"/>
</dbReference>
<organism evidence="16 17">
    <name type="scientific">Galendromus occidentalis</name>
    <name type="common">western predatory mite</name>
    <dbReference type="NCBI Taxonomy" id="34638"/>
    <lineage>
        <taxon>Eukaryota</taxon>
        <taxon>Metazoa</taxon>
        <taxon>Ecdysozoa</taxon>
        <taxon>Arthropoda</taxon>
        <taxon>Chelicerata</taxon>
        <taxon>Arachnida</taxon>
        <taxon>Acari</taxon>
        <taxon>Parasitiformes</taxon>
        <taxon>Mesostigmata</taxon>
        <taxon>Gamasina</taxon>
        <taxon>Phytoseioidea</taxon>
        <taxon>Phytoseiidae</taxon>
        <taxon>Typhlodrominae</taxon>
        <taxon>Galendromus</taxon>
    </lineage>
</organism>
<proteinExistence type="inferred from homology"/>
<keyword evidence="6 15" id="KW-0328">Glycosyltransferase</keyword>